<dbReference type="EMBL" id="VSRR010014687">
    <property type="protein sequence ID" value="MPC57314.1"/>
    <property type="molecule type" value="Genomic_DNA"/>
</dbReference>
<keyword evidence="2" id="KW-1185">Reference proteome</keyword>
<protein>
    <submittedName>
        <fullName evidence="1">Uncharacterized protein</fullName>
    </submittedName>
</protein>
<evidence type="ECO:0000313" key="1">
    <source>
        <dbReference type="EMBL" id="MPC57314.1"/>
    </source>
</evidence>
<sequence>MLGESSYSSPPGYRAFYSTPFPEQSHHGATAILVHVFTKVCRVTGKNSAPSPPVLLSAGQKVADPKTVADLFAEHFDSVSRKDPAAPGAR</sequence>
<name>A0A5B7GLE1_PORTR</name>
<reference evidence="1 2" key="1">
    <citation type="submission" date="2019-05" db="EMBL/GenBank/DDBJ databases">
        <title>Another draft genome of Portunus trituberculatus and its Hox gene families provides insights of decapod evolution.</title>
        <authorList>
            <person name="Jeong J.-H."/>
            <person name="Song I."/>
            <person name="Kim S."/>
            <person name="Choi T."/>
            <person name="Kim D."/>
            <person name="Ryu S."/>
            <person name="Kim W."/>
        </authorList>
    </citation>
    <scope>NUCLEOTIDE SEQUENCE [LARGE SCALE GENOMIC DNA]</scope>
    <source>
        <tissue evidence="1">Muscle</tissue>
    </source>
</reference>
<dbReference type="Proteomes" id="UP000324222">
    <property type="component" value="Unassembled WGS sequence"/>
</dbReference>
<accession>A0A5B7GLE1</accession>
<proteinExistence type="predicted"/>
<dbReference type="AlphaFoldDB" id="A0A5B7GLE1"/>
<evidence type="ECO:0000313" key="2">
    <source>
        <dbReference type="Proteomes" id="UP000324222"/>
    </source>
</evidence>
<comment type="caution">
    <text evidence="1">The sequence shown here is derived from an EMBL/GenBank/DDBJ whole genome shotgun (WGS) entry which is preliminary data.</text>
</comment>
<organism evidence="1 2">
    <name type="scientific">Portunus trituberculatus</name>
    <name type="common">Swimming crab</name>
    <name type="synonym">Neptunus trituberculatus</name>
    <dbReference type="NCBI Taxonomy" id="210409"/>
    <lineage>
        <taxon>Eukaryota</taxon>
        <taxon>Metazoa</taxon>
        <taxon>Ecdysozoa</taxon>
        <taxon>Arthropoda</taxon>
        <taxon>Crustacea</taxon>
        <taxon>Multicrustacea</taxon>
        <taxon>Malacostraca</taxon>
        <taxon>Eumalacostraca</taxon>
        <taxon>Eucarida</taxon>
        <taxon>Decapoda</taxon>
        <taxon>Pleocyemata</taxon>
        <taxon>Brachyura</taxon>
        <taxon>Eubrachyura</taxon>
        <taxon>Portunoidea</taxon>
        <taxon>Portunidae</taxon>
        <taxon>Portuninae</taxon>
        <taxon>Portunus</taxon>
    </lineage>
</organism>
<gene>
    <name evidence="1" type="ORF">E2C01_051292</name>
</gene>